<dbReference type="Proteomes" id="UP001199525">
    <property type="component" value="Unassembled WGS sequence"/>
</dbReference>
<evidence type="ECO:0000313" key="3">
    <source>
        <dbReference type="Proteomes" id="UP001199525"/>
    </source>
</evidence>
<name>A0ABS8I5J8_9NOSO</name>
<comment type="caution">
    <text evidence="2">The sequence shown here is derived from an EMBL/GenBank/DDBJ whole genome shotgun (WGS) entry which is preliminary data.</text>
</comment>
<keyword evidence="1" id="KW-0472">Membrane</keyword>
<evidence type="ECO:0000313" key="2">
    <source>
        <dbReference type="EMBL" id="MCC5599327.1"/>
    </source>
</evidence>
<keyword evidence="1" id="KW-1133">Transmembrane helix</keyword>
<gene>
    <name evidence="2" type="ORF">LC586_08870</name>
</gene>
<organism evidence="2 3">
    <name type="scientific">Nostoc favosum CHAB5714</name>
    <dbReference type="NCBI Taxonomy" id="2780399"/>
    <lineage>
        <taxon>Bacteria</taxon>
        <taxon>Bacillati</taxon>
        <taxon>Cyanobacteriota</taxon>
        <taxon>Cyanophyceae</taxon>
        <taxon>Nostocales</taxon>
        <taxon>Nostocaceae</taxon>
        <taxon>Nostoc</taxon>
        <taxon>Nostoc favosum</taxon>
    </lineage>
</organism>
<reference evidence="2 3" key="1">
    <citation type="journal article" date="2021" name="Microorganisms">
        <title>Genome Evolution of Filamentous Cyanobacterium Nostoc Species: From Facultative Symbiosis to Free Living.</title>
        <authorList>
            <person name="Huo D."/>
            <person name="Li H."/>
            <person name="Cai F."/>
            <person name="Guo X."/>
            <person name="Qiao Z."/>
            <person name="Wang W."/>
            <person name="Yu G."/>
            <person name="Li R."/>
        </authorList>
    </citation>
    <scope>NUCLEOTIDE SEQUENCE [LARGE SCALE GENOMIC DNA]</scope>
    <source>
        <strain evidence="2 3">CHAB 5714</strain>
    </source>
</reference>
<keyword evidence="1" id="KW-0812">Transmembrane</keyword>
<proteinExistence type="predicted"/>
<dbReference type="EMBL" id="JAIVFQ010000008">
    <property type="protein sequence ID" value="MCC5599327.1"/>
    <property type="molecule type" value="Genomic_DNA"/>
</dbReference>
<accession>A0ABS8I5J8</accession>
<sequence length="60" mass="6625">MPPKIAYPFVKIPYAIAVVIVFLGEEVVSVQNHRNHFPKLGIIIGFYKPLKASETTSAIA</sequence>
<keyword evidence="3" id="KW-1185">Reference proteome</keyword>
<feature type="transmembrane region" description="Helical" evidence="1">
    <location>
        <begin position="12"/>
        <end position="30"/>
    </location>
</feature>
<dbReference type="RefSeq" id="WP_229484183.1">
    <property type="nucleotide sequence ID" value="NZ_JAIVFQ010000008.1"/>
</dbReference>
<evidence type="ECO:0000256" key="1">
    <source>
        <dbReference type="SAM" id="Phobius"/>
    </source>
</evidence>
<protein>
    <submittedName>
        <fullName evidence="2">Uncharacterized protein</fullName>
    </submittedName>
</protein>